<gene>
    <name evidence="2" type="ORF">GSOID_T00017786001</name>
</gene>
<dbReference type="OrthoDB" id="10610730at2759"/>
<dbReference type="InParanoid" id="E4X3E5"/>
<feature type="region of interest" description="Disordered" evidence="1">
    <location>
        <begin position="25"/>
        <end position="109"/>
    </location>
</feature>
<accession>E4X3E5</accession>
<dbReference type="AlphaFoldDB" id="E4X3E5"/>
<evidence type="ECO:0000313" key="3">
    <source>
        <dbReference type="Proteomes" id="UP000001307"/>
    </source>
</evidence>
<dbReference type="EMBL" id="FN653023">
    <property type="protein sequence ID" value="CBY18149.1"/>
    <property type="molecule type" value="Genomic_DNA"/>
</dbReference>
<evidence type="ECO:0000313" key="2">
    <source>
        <dbReference type="EMBL" id="CBY18149.1"/>
    </source>
</evidence>
<sequence length="215" mass="24958">MKSELLNICERKLFEKNNTLEEASCDLDKPSERLPRTKMSRRQEAKENSSGQYSDQAQRKVARMIDEHRNKNSHVAKKQVSSEGFKTSGLERRKMEVRNTTKRRRKRLYTLNPQAPNLASVPEDEHVSHSDEDVFMEGPCKFYGGRRDSLGSTVSSTSTSDGEEDICDLRGREKSTRSRPDYMSLGDDNGNTSPFPDRNHDQLRYQEYYFTFSKW</sequence>
<proteinExistence type="predicted"/>
<protein>
    <submittedName>
        <fullName evidence="2">Uncharacterized protein</fullName>
    </submittedName>
</protein>
<evidence type="ECO:0000256" key="1">
    <source>
        <dbReference type="SAM" id="MobiDB-lite"/>
    </source>
</evidence>
<dbReference type="Proteomes" id="UP000001307">
    <property type="component" value="Unassembled WGS sequence"/>
</dbReference>
<keyword evidence="3" id="KW-1185">Reference proteome</keyword>
<reference evidence="2" key="1">
    <citation type="journal article" date="2010" name="Science">
        <title>Plasticity of animal genome architecture unmasked by rapid evolution of a pelagic tunicate.</title>
        <authorList>
            <person name="Denoeud F."/>
            <person name="Henriet S."/>
            <person name="Mungpakdee S."/>
            <person name="Aury J.M."/>
            <person name="Da Silva C."/>
            <person name="Brinkmann H."/>
            <person name="Mikhaleva J."/>
            <person name="Olsen L.C."/>
            <person name="Jubin C."/>
            <person name="Canestro C."/>
            <person name="Bouquet J.M."/>
            <person name="Danks G."/>
            <person name="Poulain J."/>
            <person name="Campsteijn C."/>
            <person name="Adamski M."/>
            <person name="Cross I."/>
            <person name="Yadetie F."/>
            <person name="Muffato M."/>
            <person name="Louis A."/>
            <person name="Butcher S."/>
            <person name="Tsagkogeorga G."/>
            <person name="Konrad A."/>
            <person name="Singh S."/>
            <person name="Jensen M.F."/>
            <person name="Cong E.H."/>
            <person name="Eikeseth-Otteraa H."/>
            <person name="Noel B."/>
            <person name="Anthouard V."/>
            <person name="Porcel B.M."/>
            <person name="Kachouri-Lafond R."/>
            <person name="Nishino A."/>
            <person name="Ugolini M."/>
            <person name="Chourrout P."/>
            <person name="Nishida H."/>
            <person name="Aasland R."/>
            <person name="Huzurbazar S."/>
            <person name="Westhof E."/>
            <person name="Delsuc F."/>
            <person name="Lehrach H."/>
            <person name="Reinhardt R."/>
            <person name="Weissenbach J."/>
            <person name="Roy S.W."/>
            <person name="Artiguenave F."/>
            <person name="Postlethwait J.H."/>
            <person name="Manak J.R."/>
            <person name="Thompson E.M."/>
            <person name="Jaillon O."/>
            <person name="Du Pasquier L."/>
            <person name="Boudinot P."/>
            <person name="Liberles D.A."/>
            <person name="Volff J.N."/>
            <person name="Philippe H."/>
            <person name="Lenhard B."/>
            <person name="Roest Crollius H."/>
            <person name="Wincker P."/>
            <person name="Chourrout D."/>
        </authorList>
    </citation>
    <scope>NUCLEOTIDE SEQUENCE [LARGE SCALE GENOMIC DNA]</scope>
</reference>
<organism evidence="2">
    <name type="scientific">Oikopleura dioica</name>
    <name type="common">Tunicate</name>
    <dbReference type="NCBI Taxonomy" id="34765"/>
    <lineage>
        <taxon>Eukaryota</taxon>
        <taxon>Metazoa</taxon>
        <taxon>Chordata</taxon>
        <taxon>Tunicata</taxon>
        <taxon>Appendicularia</taxon>
        <taxon>Copelata</taxon>
        <taxon>Oikopleuridae</taxon>
        <taxon>Oikopleura</taxon>
    </lineage>
</organism>
<feature type="compositionally biased region" description="Basic and acidic residues" evidence="1">
    <location>
        <begin position="167"/>
        <end position="180"/>
    </location>
</feature>
<name>E4X3E5_OIKDI</name>
<feature type="region of interest" description="Disordered" evidence="1">
    <location>
        <begin position="149"/>
        <end position="199"/>
    </location>
</feature>
<feature type="compositionally biased region" description="Basic and acidic residues" evidence="1">
    <location>
        <begin position="89"/>
        <end position="99"/>
    </location>
</feature>
<feature type="compositionally biased region" description="Basic and acidic residues" evidence="1">
    <location>
        <begin position="26"/>
        <end position="47"/>
    </location>
</feature>